<keyword evidence="2" id="KW-0597">Phosphoprotein</keyword>
<comment type="caution">
    <text evidence="6">The sequence shown here is derived from an EMBL/GenBank/DDBJ whole genome shotgun (WGS) entry which is preliminary data.</text>
</comment>
<keyword evidence="1 3" id="KW-0238">DNA-binding</keyword>
<dbReference type="PANTHER" id="PTHR48111:SF36">
    <property type="entry name" value="TRANSCRIPTIONAL REGULATORY PROTEIN CUTR"/>
    <property type="match status" value="1"/>
</dbReference>
<dbReference type="InterPro" id="IPR001789">
    <property type="entry name" value="Sig_transdc_resp-reg_receiver"/>
</dbReference>
<reference evidence="6 7" key="1">
    <citation type="submission" date="2023-05" db="EMBL/GenBank/DDBJ databases">
        <title>Streptomyces fuscus sp. nov., a brown-black pigment producing actinomyces isolated from dry sand of Sea duck farm.</title>
        <authorList>
            <person name="Xie J."/>
            <person name="Shen N."/>
        </authorList>
    </citation>
    <scope>NUCLEOTIDE SEQUENCE [LARGE SCALE GENOMIC DNA]</scope>
    <source>
        <strain evidence="6 7">GXMU-J15</strain>
    </source>
</reference>
<dbReference type="InterPro" id="IPR016032">
    <property type="entry name" value="Sig_transdc_resp-reg_C-effctor"/>
</dbReference>
<evidence type="ECO:0000259" key="4">
    <source>
        <dbReference type="PROSITE" id="PS50110"/>
    </source>
</evidence>
<dbReference type="SUPFAM" id="SSF46894">
    <property type="entry name" value="C-terminal effector domain of the bipartite response regulators"/>
    <property type="match status" value="1"/>
</dbReference>
<dbReference type="Gene3D" id="1.10.10.10">
    <property type="entry name" value="Winged helix-like DNA-binding domain superfamily/Winged helix DNA-binding domain"/>
    <property type="match status" value="1"/>
</dbReference>
<feature type="domain" description="Response regulatory" evidence="4">
    <location>
        <begin position="2"/>
        <end position="116"/>
    </location>
</feature>
<dbReference type="CDD" id="cd00383">
    <property type="entry name" value="trans_reg_C"/>
    <property type="match status" value="1"/>
</dbReference>
<evidence type="ECO:0000256" key="3">
    <source>
        <dbReference type="PROSITE-ProRule" id="PRU01091"/>
    </source>
</evidence>
<sequence length="217" mass="23507">MRVLVVEDEEDLAEMIADGLRSSGIVADVAFDGGRAMEMAAAADYDVLVLDRDLPGIHGDAVCRMLTTNGYPARILMLTAAGSLADLVDGLGKGADDYLAKPFSYVELVARLQALARRGPSGTPTVLERHGLRLDTVRRIAERDGRLLRLTPKELGVLEALMSADGSPLRAADLLEIVWDYDTDPESTTVKVTVHQLRRKLGPPPLIETVPGFGYRL</sequence>
<name>A0ABT7IUS9_9ACTN</name>
<evidence type="ECO:0000256" key="1">
    <source>
        <dbReference type="ARBA" id="ARBA00023125"/>
    </source>
</evidence>
<dbReference type="InterPro" id="IPR011006">
    <property type="entry name" value="CheY-like_superfamily"/>
</dbReference>
<dbReference type="PANTHER" id="PTHR48111">
    <property type="entry name" value="REGULATOR OF RPOS"/>
    <property type="match status" value="1"/>
</dbReference>
<dbReference type="InterPro" id="IPR039420">
    <property type="entry name" value="WalR-like"/>
</dbReference>
<accession>A0ABT7IUS9</accession>
<organism evidence="6 7">
    <name type="scientific">Streptomyces fuscus</name>
    <dbReference type="NCBI Taxonomy" id="3048495"/>
    <lineage>
        <taxon>Bacteria</taxon>
        <taxon>Bacillati</taxon>
        <taxon>Actinomycetota</taxon>
        <taxon>Actinomycetes</taxon>
        <taxon>Kitasatosporales</taxon>
        <taxon>Streptomycetaceae</taxon>
        <taxon>Streptomyces</taxon>
    </lineage>
</organism>
<feature type="modified residue" description="4-aspartylphosphate" evidence="2">
    <location>
        <position position="51"/>
    </location>
</feature>
<dbReference type="InterPro" id="IPR036388">
    <property type="entry name" value="WH-like_DNA-bd_sf"/>
</dbReference>
<evidence type="ECO:0000313" key="7">
    <source>
        <dbReference type="Proteomes" id="UP001241926"/>
    </source>
</evidence>
<dbReference type="SMART" id="SM00862">
    <property type="entry name" value="Trans_reg_C"/>
    <property type="match status" value="1"/>
</dbReference>
<dbReference type="RefSeq" id="WP_093718817.1">
    <property type="nucleotide sequence ID" value="NZ_JASJUS010000005.1"/>
</dbReference>
<dbReference type="Gene3D" id="6.10.250.690">
    <property type="match status" value="1"/>
</dbReference>
<dbReference type="PROSITE" id="PS51755">
    <property type="entry name" value="OMPR_PHOB"/>
    <property type="match status" value="1"/>
</dbReference>
<dbReference type="Gene3D" id="3.40.50.2300">
    <property type="match status" value="1"/>
</dbReference>
<gene>
    <name evidence="6" type="ORF">QNN03_07785</name>
</gene>
<dbReference type="PROSITE" id="PS50110">
    <property type="entry name" value="RESPONSE_REGULATORY"/>
    <property type="match status" value="1"/>
</dbReference>
<dbReference type="SUPFAM" id="SSF52172">
    <property type="entry name" value="CheY-like"/>
    <property type="match status" value="1"/>
</dbReference>
<feature type="DNA-binding region" description="OmpR/PhoB-type" evidence="3">
    <location>
        <begin position="124"/>
        <end position="217"/>
    </location>
</feature>
<keyword evidence="7" id="KW-1185">Reference proteome</keyword>
<protein>
    <submittedName>
        <fullName evidence="6">Response regulator transcription factor</fullName>
    </submittedName>
</protein>
<dbReference type="EMBL" id="JASJUS010000005">
    <property type="protein sequence ID" value="MDL2076339.1"/>
    <property type="molecule type" value="Genomic_DNA"/>
</dbReference>
<evidence type="ECO:0000313" key="6">
    <source>
        <dbReference type="EMBL" id="MDL2076339.1"/>
    </source>
</evidence>
<dbReference type="InterPro" id="IPR001867">
    <property type="entry name" value="OmpR/PhoB-type_DNA-bd"/>
</dbReference>
<proteinExistence type="predicted"/>
<feature type="domain" description="OmpR/PhoB-type" evidence="5">
    <location>
        <begin position="124"/>
        <end position="217"/>
    </location>
</feature>
<evidence type="ECO:0000256" key="2">
    <source>
        <dbReference type="PROSITE-ProRule" id="PRU00169"/>
    </source>
</evidence>
<dbReference type="Proteomes" id="UP001241926">
    <property type="component" value="Unassembled WGS sequence"/>
</dbReference>
<evidence type="ECO:0000259" key="5">
    <source>
        <dbReference type="PROSITE" id="PS51755"/>
    </source>
</evidence>
<dbReference type="Pfam" id="PF00072">
    <property type="entry name" value="Response_reg"/>
    <property type="match status" value="1"/>
</dbReference>
<dbReference type="Pfam" id="PF00486">
    <property type="entry name" value="Trans_reg_C"/>
    <property type="match status" value="1"/>
</dbReference>
<dbReference type="SMART" id="SM00448">
    <property type="entry name" value="REC"/>
    <property type="match status" value="1"/>
</dbReference>